<feature type="transmembrane region" description="Helical" evidence="5">
    <location>
        <begin position="30"/>
        <end position="50"/>
    </location>
</feature>
<organism evidence="7 8">
    <name type="scientific">Nocardiopsis alborubida</name>
    <dbReference type="NCBI Taxonomy" id="146802"/>
    <lineage>
        <taxon>Bacteria</taxon>
        <taxon>Bacillati</taxon>
        <taxon>Actinomycetota</taxon>
        <taxon>Actinomycetes</taxon>
        <taxon>Streptosporangiales</taxon>
        <taxon>Nocardiopsidaceae</taxon>
        <taxon>Nocardiopsis</taxon>
    </lineage>
</organism>
<evidence type="ECO:0000256" key="3">
    <source>
        <dbReference type="ARBA" id="ARBA00022989"/>
    </source>
</evidence>
<comment type="caution">
    <text evidence="7">The sequence shown here is derived from an EMBL/GenBank/DDBJ whole genome shotgun (WGS) entry which is preliminary data.</text>
</comment>
<evidence type="ECO:0000256" key="4">
    <source>
        <dbReference type="ARBA" id="ARBA00023136"/>
    </source>
</evidence>
<sequence length="263" mass="28249">MITHAATTVRRAAVLARADMSFVYTWRTWLFGWLVRLLTQVVFYSLVGVLVGDPEFTAYVVLGAAVLICVSETMLATASTCWDKHQGTLGLLAASPVEPGLFFFGRSLQWPASATVTTSIALLAVPPFFGVVWEPWQVPVLVGVAALTALSSYCMTLLLGSVALVFSEARNVISTIATLYVTAFCGAMVPLEYWPAPVRWIAQAVPATHGLEAVRLVEGGGTAVQVLTALGAMVLAALVWFTAAFFSFRLVFARVRAGRSVLD</sequence>
<dbReference type="RefSeq" id="WP_061082155.1">
    <property type="nucleotide sequence ID" value="NZ_JAAXPG010000004.1"/>
</dbReference>
<comment type="subcellular location">
    <subcellularLocation>
        <location evidence="5">Cell membrane</location>
        <topology evidence="5">Multi-pass membrane protein</topology>
    </subcellularLocation>
    <subcellularLocation>
        <location evidence="1">Membrane</location>
        <topology evidence="1">Multi-pass membrane protein</topology>
    </subcellularLocation>
</comment>
<dbReference type="InterPro" id="IPR051784">
    <property type="entry name" value="Nod_factor_ABC_transporter"/>
</dbReference>
<accession>A0A7X6MAF5</accession>
<feature type="domain" description="ABC transmembrane type-2" evidence="6">
    <location>
        <begin position="27"/>
        <end position="251"/>
    </location>
</feature>
<name>A0A7X6MAF5_9ACTN</name>
<dbReference type="GO" id="GO:0140359">
    <property type="term" value="F:ABC-type transporter activity"/>
    <property type="evidence" value="ECO:0007669"/>
    <property type="project" value="InterPro"/>
</dbReference>
<feature type="transmembrane region" description="Helical" evidence="5">
    <location>
        <begin position="226"/>
        <end position="252"/>
    </location>
</feature>
<reference evidence="7 8" key="1">
    <citation type="submission" date="2020-04" db="EMBL/GenBank/DDBJ databases">
        <title>MicrobeNet Type strains.</title>
        <authorList>
            <person name="Nicholson A.C."/>
        </authorList>
    </citation>
    <scope>NUCLEOTIDE SEQUENCE [LARGE SCALE GENOMIC DNA]</scope>
    <source>
        <strain evidence="7 8">ATCC 23612</strain>
    </source>
</reference>
<proteinExistence type="inferred from homology"/>
<evidence type="ECO:0000256" key="2">
    <source>
        <dbReference type="ARBA" id="ARBA00022692"/>
    </source>
</evidence>
<dbReference type="PROSITE" id="PS51012">
    <property type="entry name" value="ABC_TM2"/>
    <property type="match status" value="1"/>
</dbReference>
<keyword evidence="3 5" id="KW-1133">Transmembrane helix</keyword>
<evidence type="ECO:0000256" key="1">
    <source>
        <dbReference type="ARBA" id="ARBA00004141"/>
    </source>
</evidence>
<dbReference type="PANTHER" id="PTHR43229">
    <property type="entry name" value="NODULATION PROTEIN J"/>
    <property type="match status" value="1"/>
</dbReference>
<evidence type="ECO:0000256" key="5">
    <source>
        <dbReference type="RuleBase" id="RU361157"/>
    </source>
</evidence>
<keyword evidence="5" id="KW-1003">Cell membrane</keyword>
<protein>
    <recommendedName>
        <fullName evidence="5">Transport permease protein</fullName>
    </recommendedName>
</protein>
<evidence type="ECO:0000313" key="7">
    <source>
        <dbReference type="EMBL" id="NKY97295.1"/>
    </source>
</evidence>
<keyword evidence="2 5" id="KW-0812">Transmembrane</keyword>
<keyword evidence="8" id="KW-1185">Reference proteome</keyword>
<dbReference type="InterPro" id="IPR013525">
    <property type="entry name" value="ABC2_TM"/>
</dbReference>
<dbReference type="EMBL" id="JAAXPG010000004">
    <property type="protein sequence ID" value="NKY97295.1"/>
    <property type="molecule type" value="Genomic_DNA"/>
</dbReference>
<feature type="transmembrane region" description="Helical" evidence="5">
    <location>
        <begin position="141"/>
        <end position="165"/>
    </location>
</feature>
<keyword evidence="5" id="KW-0813">Transport</keyword>
<keyword evidence="4 5" id="KW-0472">Membrane</keyword>
<gene>
    <name evidence="7" type="ORF">HGB44_06355</name>
</gene>
<feature type="transmembrane region" description="Helical" evidence="5">
    <location>
        <begin position="56"/>
        <end position="76"/>
    </location>
</feature>
<dbReference type="GO" id="GO:0005886">
    <property type="term" value="C:plasma membrane"/>
    <property type="evidence" value="ECO:0007669"/>
    <property type="project" value="UniProtKB-SubCell"/>
</dbReference>
<feature type="transmembrane region" description="Helical" evidence="5">
    <location>
        <begin position="172"/>
        <end position="191"/>
    </location>
</feature>
<dbReference type="PANTHER" id="PTHR43229:SF6">
    <property type="entry name" value="ABC-TYPE MULTIDRUG TRANSPORT SYSTEM, PERMEASE COMPONENT"/>
    <property type="match status" value="1"/>
</dbReference>
<dbReference type="InterPro" id="IPR047817">
    <property type="entry name" value="ABC2_TM_bact-type"/>
</dbReference>
<dbReference type="AlphaFoldDB" id="A0A7X6MAF5"/>
<dbReference type="Proteomes" id="UP000553209">
    <property type="component" value="Unassembled WGS sequence"/>
</dbReference>
<dbReference type="Pfam" id="PF01061">
    <property type="entry name" value="ABC2_membrane"/>
    <property type="match status" value="1"/>
</dbReference>
<comment type="similarity">
    <text evidence="5">Belongs to the ABC-2 integral membrane protein family.</text>
</comment>
<feature type="transmembrane region" description="Helical" evidence="5">
    <location>
        <begin position="110"/>
        <end position="129"/>
    </location>
</feature>
<evidence type="ECO:0000259" key="6">
    <source>
        <dbReference type="PROSITE" id="PS51012"/>
    </source>
</evidence>
<evidence type="ECO:0000313" key="8">
    <source>
        <dbReference type="Proteomes" id="UP000553209"/>
    </source>
</evidence>